<dbReference type="RefSeq" id="WP_035889926.1">
    <property type="nucleotide sequence ID" value="NZ_JNCF01000027.1"/>
</dbReference>
<protein>
    <submittedName>
        <fullName evidence="1">Ankyrin</fullName>
    </submittedName>
</protein>
<dbReference type="AlphaFoldDB" id="A0A0A2STK5"/>
<dbReference type="Gene3D" id="1.25.40.20">
    <property type="entry name" value="Ankyrin repeat-containing domain"/>
    <property type="match status" value="1"/>
</dbReference>
<dbReference type="EMBL" id="JNCF01000027">
    <property type="protein sequence ID" value="KGP63056.1"/>
    <property type="molecule type" value="Genomic_DNA"/>
</dbReference>
<dbReference type="STRING" id="1498499.EP47_08980"/>
<organism evidence="1 2">
    <name type="scientific">Legionella norrlandica</name>
    <dbReference type="NCBI Taxonomy" id="1498499"/>
    <lineage>
        <taxon>Bacteria</taxon>
        <taxon>Pseudomonadati</taxon>
        <taxon>Pseudomonadota</taxon>
        <taxon>Gammaproteobacteria</taxon>
        <taxon>Legionellales</taxon>
        <taxon>Legionellaceae</taxon>
        <taxon>Legionella</taxon>
    </lineage>
</organism>
<reference evidence="1 2" key="1">
    <citation type="submission" date="2014-05" db="EMBL/GenBank/DDBJ databases">
        <authorList>
            <person name="Rizzardi K."/>
            <person name="Winiecka-Krusnell J."/>
            <person name="Ramliden M."/>
            <person name="Alm E."/>
            <person name="Andersson S."/>
            <person name="Byfors S."/>
        </authorList>
    </citation>
    <scope>NUCLEOTIDE SEQUENCE [LARGE SCALE GENOMIC DNA]</scope>
    <source>
        <strain evidence="1 2">LEGN</strain>
    </source>
</reference>
<sequence>MDFISEMNEALKLDFIQFKEFIQKKLEENKNYLEQLFWLSDGSQMTVLNYLIYQYHDPKDGVEEPDKDHVAKIDFVLKSAKDANVGEPLHQAIAAGKLHLALHLLGVDEDSLAPKESGKADILDIFSKIAKKVEITIDGLKSYFFDMNKRDSKGRTVLSLALDTKSTELLIAILARKPIIHAATLHTSARVPFQPIHQAVVLDYVDGVTLLANQGAQLTNPLGSMKDTPVILAARLGKINALEALLKLPADKLSLESENNHLFEDKQTGHTAIEELCVRLAQNNDNAESLRGIAMLLCHGAEMPRNENMRNLLRSNRVLLLQAVSNYLADKPELVDSFVNRCHLRESALHNVVYADHSWGSSIRRLLGMPSKAALIIEELVTRKYSDPSYVGENVSSLTTTATENLQSEKNTLKLYAEFVRRYCQAYDSQMVTNRWSTMRWMIAEGNCDWGTVVRYSRNHPTSRTRIVLNEMFTPMPKVHEDIDTQHEAPRAHLG</sequence>
<dbReference type="Proteomes" id="UP000054422">
    <property type="component" value="Unassembled WGS sequence"/>
</dbReference>
<accession>A0A0A2STK5</accession>
<gene>
    <name evidence="1" type="ORF">EP47_08980</name>
</gene>
<keyword evidence="2" id="KW-1185">Reference proteome</keyword>
<dbReference type="SUPFAM" id="SSF48403">
    <property type="entry name" value="Ankyrin repeat"/>
    <property type="match status" value="1"/>
</dbReference>
<dbReference type="InterPro" id="IPR036770">
    <property type="entry name" value="Ankyrin_rpt-contain_sf"/>
</dbReference>
<evidence type="ECO:0000313" key="1">
    <source>
        <dbReference type="EMBL" id="KGP63056.1"/>
    </source>
</evidence>
<dbReference type="NCBIfam" id="NF043019">
    <property type="entry name" value="T4SS_AnkC"/>
    <property type="match status" value="1"/>
</dbReference>
<evidence type="ECO:0000313" key="2">
    <source>
        <dbReference type="Proteomes" id="UP000054422"/>
    </source>
</evidence>
<name>A0A0A2STK5_9GAMM</name>
<proteinExistence type="predicted"/>
<comment type="caution">
    <text evidence="1">The sequence shown here is derived from an EMBL/GenBank/DDBJ whole genome shotgun (WGS) entry which is preliminary data.</text>
</comment>
<dbReference type="OrthoDB" id="5634323at2"/>